<evidence type="ECO:0008006" key="3">
    <source>
        <dbReference type="Google" id="ProtNLM"/>
    </source>
</evidence>
<dbReference type="RefSeq" id="WP_188497667.1">
    <property type="nucleotide sequence ID" value="NZ_BMFV01000018.1"/>
</dbReference>
<dbReference type="Pfam" id="PF05657">
    <property type="entry name" value="DUF806"/>
    <property type="match status" value="1"/>
</dbReference>
<proteinExistence type="predicted"/>
<sequence>MSAIVDAFNLVSSEDNPLGFNPDYVFNYFIPDKMPDGTPKEQVSVLVLLTDIQNIPGDYSSNVSHSVEGKVQIQIWYEFTDTSDYETLLRKYMEANGFYMYNSYTDKDPDIEKLYLTAKFNKNTFD</sequence>
<accession>A0A8J3EMN4</accession>
<organism evidence="1 2">
    <name type="scientific">Pullulanibacillus pueri</name>
    <dbReference type="NCBI Taxonomy" id="1437324"/>
    <lineage>
        <taxon>Bacteria</taxon>
        <taxon>Bacillati</taxon>
        <taxon>Bacillota</taxon>
        <taxon>Bacilli</taxon>
        <taxon>Bacillales</taxon>
        <taxon>Sporolactobacillaceae</taxon>
        <taxon>Pullulanibacillus</taxon>
    </lineage>
</organism>
<keyword evidence="2" id="KW-1185">Reference proteome</keyword>
<dbReference type="InterPro" id="IPR008524">
    <property type="entry name" value="DUF806"/>
</dbReference>
<dbReference type="EMBL" id="BMFV01000018">
    <property type="protein sequence ID" value="GGH83556.1"/>
    <property type="molecule type" value="Genomic_DNA"/>
</dbReference>
<comment type="caution">
    <text evidence="1">The sequence shown here is derived from an EMBL/GenBank/DDBJ whole genome shotgun (WGS) entry which is preliminary data.</text>
</comment>
<evidence type="ECO:0000313" key="2">
    <source>
        <dbReference type="Proteomes" id="UP000656813"/>
    </source>
</evidence>
<dbReference type="Proteomes" id="UP000656813">
    <property type="component" value="Unassembled WGS sequence"/>
</dbReference>
<reference evidence="1" key="1">
    <citation type="journal article" date="2014" name="Int. J. Syst. Evol. Microbiol.">
        <title>Complete genome sequence of Corynebacterium casei LMG S-19264T (=DSM 44701T), isolated from a smear-ripened cheese.</title>
        <authorList>
            <consortium name="US DOE Joint Genome Institute (JGI-PGF)"/>
            <person name="Walter F."/>
            <person name="Albersmeier A."/>
            <person name="Kalinowski J."/>
            <person name="Ruckert C."/>
        </authorList>
    </citation>
    <scope>NUCLEOTIDE SEQUENCE</scope>
    <source>
        <strain evidence="1">CGMCC 1.12777</strain>
    </source>
</reference>
<dbReference type="AlphaFoldDB" id="A0A8J3EMN4"/>
<name>A0A8J3EMN4_9BACL</name>
<evidence type="ECO:0000313" key="1">
    <source>
        <dbReference type="EMBL" id="GGH83556.1"/>
    </source>
</evidence>
<protein>
    <recommendedName>
        <fullName evidence="3">DUF3168 domain-containing protein</fullName>
    </recommendedName>
</protein>
<reference evidence="1" key="2">
    <citation type="submission" date="2020-09" db="EMBL/GenBank/DDBJ databases">
        <authorList>
            <person name="Sun Q."/>
            <person name="Zhou Y."/>
        </authorList>
    </citation>
    <scope>NUCLEOTIDE SEQUENCE</scope>
    <source>
        <strain evidence="1">CGMCC 1.12777</strain>
    </source>
</reference>
<gene>
    <name evidence="1" type="ORF">GCM10007096_24600</name>
</gene>